<evidence type="ECO:0000256" key="1">
    <source>
        <dbReference type="SAM" id="MobiDB-lite"/>
    </source>
</evidence>
<feature type="region of interest" description="Disordered" evidence="1">
    <location>
        <begin position="16"/>
        <end position="39"/>
    </location>
</feature>
<accession>A0A7S1T7T1</accession>
<organism evidence="2">
    <name type="scientific">Tetraselmis chuii</name>
    <dbReference type="NCBI Taxonomy" id="63592"/>
    <lineage>
        <taxon>Eukaryota</taxon>
        <taxon>Viridiplantae</taxon>
        <taxon>Chlorophyta</taxon>
        <taxon>core chlorophytes</taxon>
        <taxon>Chlorodendrophyceae</taxon>
        <taxon>Chlorodendrales</taxon>
        <taxon>Chlorodendraceae</taxon>
        <taxon>Tetraselmis</taxon>
    </lineage>
</organism>
<proteinExistence type="predicted"/>
<gene>
    <name evidence="2" type="ORF">TCHU04912_LOCUS21716</name>
</gene>
<name>A0A7S1T7T1_9CHLO</name>
<dbReference type="EMBL" id="HBGG01042074">
    <property type="protein sequence ID" value="CAD9227086.1"/>
    <property type="molecule type" value="Transcribed_RNA"/>
</dbReference>
<sequence length="294" mass="31297">MASLSAAKPVAAVGRCPAGPRRARRGAVPSGSHANGLQPCSVQATRSSVVSSGRRALVCRASVEPTSTAPPAGKPSTSPETLFKLTREFIETGSGYFSPAKEELFSEEFVFRGPVIGPLCKKDYLVTLNAFSIHKIFPDIQSNSWGYSIDPQEPNRVWFFVRQTGTNTGEVTLPPLPVQKATGLKATLGPEVYSIMFDEGLKVKLLTVGYPCDFDAPNTNSNKFGAVVGILKAVGVELPAGPLFGLSQKLGSLAVDAGVLPSDTPKSYSKWEDVPAWYKAYTPKRVGSEGAPGY</sequence>
<protein>
    <submittedName>
        <fullName evidence="2">Uncharacterized protein</fullName>
    </submittedName>
</protein>
<evidence type="ECO:0000313" key="2">
    <source>
        <dbReference type="EMBL" id="CAD9227086.1"/>
    </source>
</evidence>
<dbReference type="AlphaFoldDB" id="A0A7S1T7T1"/>
<reference evidence="2" key="1">
    <citation type="submission" date="2021-01" db="EMBL/GenBank/DDBJ databases">
        <authorList>
            <person name="Corre E."/>
            <person name="Pelletier E."/>
            <person name="Niang G."/>
            <person name="Scheremetjew M."/>
            <person name="Finn R."/>
            <person name="Kale V."/>
            <person name="Holt S."/>
            <person name="Cochrane G."/>
            <person name="Meng A."/>
            <person name="Brown T."/>
            <person name="Cohen L."/>
        </authorList>
    </citation>
    <scope>NUCLEOTIDE SEQUENCE</scope>
    <source>
        <strain evidence="2">PLY429</strain>
    </source>
</reference>